<organism evidence="1 2">
    <name type="scientific">Melanomma pulvis-pyrius CBS 109.77</name>
    <dbReference type="NCBI Taxonomy" id="1314802"/>
    <lineage>
        <taxon>Eukaryota</taxon>
        <taxon>Fungi</taxon>
        <taxon>Dikarya</taxon>
        <taxon>Ascomycota</taxon>
        <taxon>Pezizomycotina</taxon>
        <taxon>Dothideomycetes</taxon>
        <taxon>Pleosporomycetidae</taxon>
        <taxon>Pleosporales</taxon>
        <taxon>Melanommataceae</taxon>
        <taxon>Melanomma</taxon>
    </lineage>
</organism>
<dbReference type="EMBL" id="MU001746">
    <property type="protein sequence ID" value="KAF2800506.1"/>
    <property type="molecule type" value="Genomic_DNA"/>
</dbReference>
<keyword evidence="2" id="KW-1185">Reference proteome</keyword>
<gene>
    <name evidence="1" type="ORF">K505DRAFT_400806</name>
</gene>
<accession>A0A6A6XVB0</accession>
<proteinExistence type="predicted"/>
<evidence type="ECO:0000313" key="1">
    <source>
        <dbReference type="EMBL" id="KAF2800506.1"/>
    </source>
</evidence>
<name>A0A6A6XVB0_9PLEO</name>
<reference evidence="1" key="1">
    <citation type="journal article" date="2020" name="Stud. Mycol.">
        <title>101 Dothideomycetes genomes: a test case for predicting lifestyles and emergence of pathogens.</title>
        <authorList>
            <person name="Haridas S."/>
            <person name="Albert R."/>
            <person name="Binder M."/>
            <person name="Bloem J."/>
            <person name="Labutti K."/>
            <person name="Salamov A."/>
            <person name="Andreopoulos B."/>
            <person name="Baker S."/>
            <person name="Barry K."/>
            <person name="Bills G."/>
            <person name="Bluhm B."/>
            <person name="Cannon C."/>
            <person name="Castanera R."/>
            <person name="Culley D."/>
            <person name="Daum C."/>
            <person name="Ezra D."/>
            <person name="Gonzalez J."/>
            <person name="Henrissat B."/>
            <person name="Kuo A."/>
            <person name="Liang C."/>
            <person name="Lipzen A."/>
            <person name="Lutzoni F."/>
            <person name="Magnuson J."/>
            <person name="Mondo S."/>
            <person name="Nolan M."/>
            <person name="Ohm R."/>
            <person name="Pangilinan J."/>
            <person name="Park H.-J."/>
            <person name="Ramirez L."/>
            <person name="Alfaro M."/>
            <person name="Sun H."/>
            <person name="Tritt A."/>
            <person name="Yoshinaga Y."/>
            <person name="Zwiers L.-H."/>
            <person name="Turgeon B."/>
            <person name="Goodwin S."/>
            <person name="Spatafora J."/>
            <person name="Crous P."/>
            <person name="Grigoriev I."/>
        </authorList>
    </citation>
    <scope>NUCLEOTIDE SEQUENCE</scope>
    <source>
        <strain evidence="1">CBS 109.77</strain>
    </source>
</reference>
<dbReference type="OrthoDB" id="3794691at2759"/>
<dbReference type="Proteomes" id="UP000799757">
    <property type="component" value="Unassembled WGS sequence"/>
</dbReference>
<sequence length="343" mass="39723">MNPNPLPVTPYHAARHRGNTLLYLPREIRDEIYDITLAADPSPPVRFDDGNPDMDIPLLQTCRQIAHEAEPYFIKNIKFVIEDLEELRQVQKWLWSRISCDGFKTVQTVVLSSFELLRKYSHAQCYLWMRNQVYVEFEMFDLARGFRITEYETMPEAMQFLKLCTGIKNLELGIWLDNFATRMDNIDSDRSLLLPAAKTLYDLRTLYSMTSLANLTLHLECGVSDDNMRPPSVLLYELDHSKINDAWGLKSWLKKRFQANGVVIDISCNLHVNRLRLDRDAPDKEEVKIDSYIEEYIGASSLSQPKVNILTQVSQVPFIHFIVEQMLGESANKGTFPLFSESY</sequence>
<evidence type="ECO:0000313" key="2">
    <source>
        <dbReference type="Proteomes" id="UP000799757"/>
    </source>
</evidence>
<protein>
    <submittedName>
        <fullName evidence="1">Uncharacterized protein</fullName>
    </submittedName>
</protein>
<dbReference type="AlphaFoldDB" id="A0A6A6XVB0"/>